<evidence type="ECO:0000313" key="4">
    <source>
        <dbReference type="Proteomes" id="UP000218209"/>
    </source>
</evidence>
<evidence type="ECO:0008006" key="5">
    <source>
        <dbReference type="Google" id="ProtNLM"/>
    </source>
</evidence>
<reference evidence="3 4" key="1">
    <citation type="submission" date="2017-03" db="EMBL/GenBank/DDBJ databases">
        <title>WGS assembly of Porphyra umbilicalis.</title>
        <authorList>
            <person name="Brawley S.H."/>
            <person name="Blouin N.A."/>
            <person name="Ficko-Blean E."/>
            <person name="Wheeler G.L."/>
            <person name="Lohr M."/>
            <person name="Goodson H.V."/>
            <person name="Jenkins J.W."/>
            <person name="Blaby-Haas C.E."/>
            <person name="Helliwell K.E."/>
            <person name="Chan C."/>
            <person name="Marriage T."/>
            <person name="Bhattacharya D."/>
            <person name="Klein A.S."/>
            <person name="Badis Y."/>
            <person name="Brodie J."/>
            <person name="Cao Y."/>
            <person name="Collen J."/>
            <person name="Dittami S.M."/>
            <person name="Gachon C.M."/>
            <person name="Green B.R."/>
            <person name="Karpowicz S."/>
            <person name="Kim J.W."/>
            <person name="Kudahl U."/>
            <person name="Lin S."/>
            <person name="Michel G."/>
            <person name="Mittag M."/>
            <person name="Olson B.J."/>
            <person name="Pangilinan J."/>
            <person name="Peng Y."/>
            <person name="Qiu H."/>
            <person name="Shu S."/>
            <person name="Singer J.T."/>
            <person name="Smith A.G."/>
            <person name="Sprecher B.N."/>
            <person name="Wagner V."/>
            <person name="Wang W."/>
            <person name="Wang Z.-Y."/>
            <person name="Yan J."/>
            <person name="Yarish C."/>
            <person name="Zoeuner-Riek S."/>
            <person name="Zhuang Y."/>
            <person name="Zou Y."/>
            <person name="Lindquist E.A."/>
            <person name="Grimwood J."/>
            <person name="Barry K."/>
            <person name="Rokhsar D.S."/>
            <person name="Schmutz J."/>
            <person name="Stiller J.W."/>
            <person name="Grossman A.R."/>
            <person name="Prochnik S.E."/>
        </authorList>
    </citation>
    <scope>NUCLEOTIDE SEQUENCE [LARGE SCALE GENOMIC DNA]</scope>
    <source>
        <strain evidence="3">4086291</strain>
    </source>
</reference>
<dbReference type="Proteomes" id="UP000218209">
    <property type="component" value="Unassembled WGS sequence"/>
</dbReference>
<organism evidence="3 4">
    <name type="scientific">Porphyra umbilicalis</name>
    <name type="common">Purple laver</name>
    <name type="synonym">Red alga</name>
    <dbReference type="NCBI Taxonomy" id="2786"/>
    <lineage>
        <taxon>Eukaryota</taxon>
        <taxon>Rhodophyta</taxon>
        <taxon>Bangiophyceae</taxon>
        <taxon>Bangiales</taxon>
        <taxon>Bangiaceae</taxon>
        <taxon>Porphyra</taxon>
    </lineage>
</organism>
<feature type="domain" description="Vanadium-dependent haloperoxidase NapH1-like second helical-bundle" evidence="2">
    <location>
        <begin position="367"/>
        <end position="484"/>
    </location>
</feature>
<dbReference type="OrthoDB" id="10262915at2759"/>
<dbReference type="PANTHER" id="PTHR34599">
    <property type="entry name" value="PEROXIDASE-RELATED"/>
    <property type="match status" value="1"/>
</dbReference>
<name>A0A1X6P4Y7_PORUM</name>
<dbReference type="EMBL" id="KV918893">
    <property type="protein sequence ID" value="OSX75703.1"/>
    <property type="molecule type" value="Genomic_DNA"/>
</dbReference>
<keyword evidence="4" id="KW-1185">Reference proteome</keyword>
<dbReference type="InterPro" id="IPR049283">
    <property type="entry name" value="DUF6851"/>
</dbReference>
<dbReference type="InterPro" id="IPR052559">
    <property type="entry name" value="V-haloperoxidase"/>
</dbReference>
<feature type="domain" description="DUF6851" evidence="1">
    <location>
        <begin position="188"/>
        <end position="236"/>
    </location>
</feature>
<dbReference type="AlphaFoldDB" id="A0A1X6P4Y7"/>
<evidence type="ECO:0000259" key="2">
    <source>
        <dbReference type="Pfam" id="PF22778"/>
    </source>
</evidence>
<proteinExistence type="predicted"/>
<gene>
    <name evidence="3" type="ORF">BU14_0224s0001</name>
</gene>
<dbReference type="PANTHER" id="PTHR34599:SF2">
    <property type="entry name" value="TRAF-TYPE DOMAIN-CONTAINING PROTEIN"/>
    <property type="match status" value="1"/>
</dbReference>
<dbReference type="Pfam" id="PF21167">
    <property type="entry name" value="DUF6851"/>
    <property type="match status" value="1"/>
</dbReference>
<evidence type="ECO:0000313" key="3">
    <source>
        <dbReference type="EMBL" id="OSX75703.1"/>
    </source>
</evidence>
<dbReference type="InterPro" id="IPR036938">
    <property type="entry name" value="PAP2/HPO_sf"/>
</dbReference>
<dbReference type="InterPro" id="IPR055161">
    <property type="entry name" value="NapH1-like_2nd"/>
</dbReference>
<dbReference type="SUPFAM" id="SSF48317">
    <property type="entry name" value="Acid phosphatase/Vanadium-dependent haloperoxidase"/>
    <property type="match status" value="1"/>
</dbReference>
<dbReference type="GO" id="GO:0004601">
    <property type="term" value="F:peroxidase activity"/>
    <property type="evidence" value="ECO:0007669"/>
    <property type="project" value="InterPro"/>
</dbReference>
<dbReference type="Pfam" id="PF22778">
    <property type="entry name" value="VCPO_2nd"/>
    <property type="match status" value="1"/>
</dbReference>
<dbReference type="Gene3D" id="1.10.606.10">
    <property type="entry name" value="Vanadium-containing Chloroperoxidase, domain 2"/>
    <property type="match status" value="1"/>
</dbReference>
<protein>
    <recommendedName>
        <fullName evidence="5">Phosphatidic acid phosphatase type 2/haloperoxidase domain-containing protein</fullName>
    </recommendedName>
</protein>
<accession>A0A1X6P4Y7</accession>
<evidence type="ECO:0000259" key="1">
    <source>
        <dbReference type="Pfam" id="PF21167"/>
    </source>
</evidence>
<dbReference type="InterPro" id="IPR016119">
    <property type="entry name" value="Br/Cl_peroxidase_C"/>
</dbReference>
<sequence>MSAIRCFLPRLPRRFPASARAAVLALVATALAVAGAPLVTGQEIPPFLAAIPTLPAALLVAAAPIYLSLQFEAPFEFRFNSAVTAAEYDCLPVYAKRNGYVPTRGGKPPGRAAPRDRSEDAVVLCHVGAKVAITNHFFGDVGVAPFYVTAAKLNVSLPRGCPSGTTCNDGCTMPPVTSQPACFGYHAVAKVTLDAIANDGFNADGRRGGAPYSDAVTGYVAVNTPDRVKSLLRWVPLVENLLGFGTFVSQRFTMPQTGRVKPVLVPARVLNALRAPSPYKSPKAYSPSFRCPDAGGKGRDPDRLCGLAAGVFKAVAGATERDLVFSHFFDQKSTSLALFTFLLPSLPGRTYADYLVAEAVLNAVIHDATRVVWAEKRRHDAVRPVSLLRTILKGTRRGDTFASTIRTMPHPEYPSGSACVCRAFGETLKALGGDSVKLTQTWQAGMYGPGLPSAPLTYTWPSIDALVASCSRSRVTAGLHFPRAVVEGERLCAPVAAAALKAFACRAPGTPGLPPCKA</sequence>